<sequence length="302" mass="35392">METIETYGSLQLSPQACFKNALLLFQNQQLSPALQAIDAAIVFSNHSPFYIYQKIRILYDLGAYKSCSQLIVSQLQYLYKHGSLYILCRVLDYLQKINHYELDDLKNLLSHHHVPYCLADSYDTLLTQKDKPFLSLAKKALVQDDYTLCLSYCNLYCKLYLATPDILYMKAYSYHMLGDLEKARHLYIDYLKMQPTDASVATYVSFISMELGDYEVALEYLQKVSAMDPSNTQYLFYLGECYYASKKYEQAIATYKTIAKLEPNNLQNCFNLSHAYEKISKRRLSKRYLKRIQKQLKKRHFY</sequence>
<dbReference type="AlphaFoldDB" id="A0A9E2KE50"/>
<dbReference type="InterPro" id="IPR051685">
    <property type="entry name" value="Ycf3/AcsC/BcsC/TPR_MFPF"/>
</dbReference>
<dbReference type="PANTHER" id="PTHR44943">
    <property type="entry name" value="CELLULOSE SYNTHASE OPERON PROTEIN C"/>
    <property type="match status" value="1"/>
</dbReference>
<evidence type="ECO:0000256" key="1">
    <source>
        <dbReference type="ARBA" id="ARBA00022737"/>
    </source>
</evidence>
<keyword evidence="1" id="KW-0677">Repeat</keyword>
<protein>
    <submittedName>
        <fullName evidence="4">Tetratricopeptide repeat protein</fullName>
    </submittedName>
</protein>
<proteinExistence type="predicted"/>
<feature type="repeat" description="TPR" evidence="3">
    <location>
        <begin position="164"/>
        <end position="197"/>
    </location>
</feature>
<feature type="repeat" description="TPR" evidence="3">
    <location>
        <begin position="232"/>
        <end position="265"/>
    </location>
</feature>
<gene>
    <name evidence="4" type="ORF">H9872_09840</name>
</gene>
<dbReference type="InterPro" id="IPR019734">
    <property type="entry name" value="TPR_rpt"/>
</dbReference>
<dbReference type="InterPro" id="IPR011716">
    <property type="entry name" value="TPR-3"/>
</dbReference>
<dbReference type="SUPFAM" id="SSF48452">
    <property type="entry name" value="TPR-like"/>
    <property type="match status" value="1"/>
</dbReference>
<dbReference type="Pfam" id="PF14559">
    <property type="entry name" value="TPR_19"/>
    <property type="match status" value="1"/>
</dbReference>
<dbReference type="SMART" id="SM00028">
    <property type="entry name" value="TPR"/>
    <property type="match status" value="4"/>
</dbReference>
<organism evidence="4 5">
    <name type="scientific">Candidatus Cellulosilyticum pullistercoris</name>
    <dbReference type="NCBI Taxonomy" id="2838521"/>
    <lineage>
        <taxon>Bacteria</taxon>
        <taxon>Bacillati</taxon>
        <taxon>Bacillota</taxon>
        <taxon>Clostridia</taxon>
        <taxon>Lachnospirales</taxon>
        <taxon>Cellulosilyticaceae</taxon>
        <taxon>Cellulosilyticum</taxon>
    </lineage>
</organism>
<dbReference type="Gene3D" id="1.25.40.10">
    <property type="entry name" value="Tetratricopeptide repeat domain"/>
    <property type="match status" value="2"/>
</dbReference>
<name>A0A9E2KE50_9FIRM</name>
<reference evidence="4" key="2">
    <citation type="submission" date="2021-04" db="EMBL/GenBank/DDBJ databases">
        <authorList>
            <person name="Gilroy R."/>
        </authorList>
    </citation>
    <scope>NUCLEOTIDE SEQUENCE</scope>
    <source>
        <strain evidence="4">B5-657</strain>
    </source>
</reference>
<dbReference type="PROSITE" id="PS50005">
    <property type="entry name" value="TPR"/>
    <property type="match status" value="3"/>
</dbReference>
<dbReference type="EMBL" id="JAHLFQ010000231">
    <property type="protein sequence ID" value="MBU3805041.1"/>
    <property type="molecule type" value="Genomic_DNA"/>
</dbReference>
<accession>A0A9E2KE50</accession>
<evidence type="ECO:0000256" key="2">
    <source>
        <dbReference type="ARBA" id="ARBA00022803"/>
    </source>
</evidence>
<comment type="caution">
    <text evidence="4">The sequence shown here is derived from an EMBL/GenBank/DDBJ whole genome shotgun (WGS) entry which is preliminary data.</text>
</comment>
<feature type="repeat" description="TPR" evidence="3">
    <location>
        <begin position="198"/>
        <end position="231"/>
    </location>
</feature>
<dbReference type="InterPro" id="IPR011990">
    <property type="entry name" value="TPR-like_helical_dom_sf"/>
</dbReference>
<keyword evidence="2 3" id="KW-0802">TPR repeat</keyword>
<reference evidence="4" key="1">
    <citation type="journal article" date="2021" name="PeerJ">
        <title>Extensive microbial diversity within the chicken gut microbiome revealed by metagenomics and culture.</title>
        <authorList>
            <person name="Gilroy R."/>
            <person name="Ravi A."/>
            <person name="Getino M."/>
            <person name="Pursley I."/>
            <person name="Horton D.L."/>
            <person name="Alikhan N.F."/>
            <person name="Baker D."/>
            <person name="Gharbi K."/>
            <person name="Hall N."/>
            <person name="Watson M."/>
            <person name="Adriaenssens E.M."/>
            <person name="Foster-Nyarko E."/>
            <person name="Jarju S."/>
            <person name="Secka A."/>
            <person name="Antonio M."/>
            <person name="Oren A."/>
            <person name="Chaudhuri R.R."/>
            <person name="La Ragione R."/>
            <person name="Hildebrand F."/>
            <person name="Pallen M.J."/>
        </authorList>
    </citation>
    <scope>NUCLEOTIDE SEQUENCE</scope>
    <source>
        <strain evidence="4">B5-657</strain>
    </source>
</reference>
<dbReference type="Pfam" id="PF07720">
    <property type="entry name" value="TPR_3"/>
    <property type="match status" value="1"/>
</dbReference>
<dbReference type="Proteomes" id="UP000824229">
    <property type="component" value="Unassembled WGS sequence"/>
</dbReference>
<evidence type="ECO:0000256" key="3">
    <source>
        <dbReference type="PROSITE-ProRule" id="PRU00339"/>
    </source>
</evidence>
<evidence type="ECO:0000313" key="5">
    <source>
        <dbReference type="Proteomes" id="UP000824229"/>
    </source>
</evidence>
<dbReference type="PANTHER" id="PTHR44943:SF8">
    <property type="entry name" value="TPR REPEAT-CONTAINING PROTEIN MJ0263"/>
    <property type="match status" value="1"/>
</dbReference>
<evidence type="ECO:0000313" key="4">
    <source>
        <dbReference type="EMBL" id="MBU3805041.1"/>
    </source>
</evidence>